<proteinExistence type="inferred from homology"/>
<dbReference type="AlphaFoldDB" id="A0A0V8GIN4"/>
<evidence type="ECO:0000256" key="1">
    <source>
        <dbReference type="ARBA" id="ARBA00005709"/>
    </source>
</evidence>
<dbReference type="PRINTS" id="PR00207">
    <property type="entry name" value="FLAGELLIN"/>
</dbReference>
<dbReference type="InterPro" id="IPR046358">
    <property type="entry name" value="Flagellin_C"/>
</dbReference>
<comment type="similarity">
    <text evidence="1 4">Belongs to the bacterial flagellin family.</text>
</comment>
<gene>
    <name evidence="7" type="ORF">AS033_01700</name>
</gene>
<dbReference type="Gene3D" id="2.30.220.10">
    <property type="entry name" value="f41 fragment of flagellin, C-terminal domain"/>
    <property type="match status" value="2"/>
</dbReference>
<dbReference type="GO" id="GO:0005576">
    <property type="term" value="C:extracellular region"/>
    <property type="evidence" value="ECO:0007669"/>
    <property type="project" value="UniProtKB-SubCell"/>
</dbReference>
<evidence type="ECO:0000256" key="2">
    <source>
        <dbReference type="ARBA" id="ARBA00020110"/>
    </source>
</evidence>
<reference evidence="7 8" key="1">
    <citation type="journal article" date="2015" name="Int. J. Syst. Evol. Microbiol.">
        <title>Exiguobacterium enclense sp. nov., isolated from sediment.</title>
        <authorList>
            <person name="Dastager S.G."/>
            <person name="Mawlankar R."/>
            <person name="Sonalkar V.V."/>
            <person name="Thorat M.N."/>
            <person name="Mual P."/>
            <person name="Verma A."/>
            <person name="Krishnamurthi S."/>
            <person name="Tang S.K."/>
            <person name="Li W.J."/>
        </authorList>
    </citation>
    <scope>NUCLEOTIDE SEQUENCE [LARGE SCALE GENOMIC DNA]</scope>
    <source>
        <strain evidence="7 8">NIO-1109</strain>
    </source>
</reference>
<sequence length="683" mass="70558">MIINHNITALNTHNKLSSASSAQSKSMEKLASGLRINRAGDDAAGLAISEKMRAQVRGLDQASRNAQDGISMIQTAEGALNETHDILQRMRELATQSANGTNTSTDREALQTEMKQLTSEINRIGNTTEFNTKKLLDGGGSVKTSLSVTETAEGGKAGNISAISELTASQTGKSLSSLTLADGSKLSFESASTGTTMNGVTFTFSQAAGATSVSRSGSAVTISGDFATGLTAAALETAINSSGAVPNNVNVKRTDANGVVNAGAMTTAGTAVVGKTTAAMSGGQASEVRGTYTFDVSEAFSKTGDTFTLKVPTTNTPDSFQEITLTADYSSGTVAANGEFSIGTAADLSTKEQQAESIKDALLTSGGSAYIGDRYDVSVSQGKITLTEKAGQTQGMGIEKGTVTSAAVAGTATYTHSASKIVETGGSFKIDNTEIKVVDGSGEDDSANIAAGKAILFSASDSSAQQATKLRDAATANSELNTKYSVTDNGAGVLTFTQLSGSQSADEVKISSSSKSGSDFKEKLQIGANFAQSMTIEVKDMRAESLGLSSVQSGNKTAKDGAVASYVTTKNISNGTDNSSTEFSLDISDHDKATAAISVINDAIETVSTQRSQLGAFQNRLEHTINNLKTSSENLTAAESRVRDVDMAKEMMNQTKNSILAQAAQAMLAQSNQTPQGVLQLLR</sequence>
<dbReference type="PANTHER" id="PTHR42792">
    <property type="entry name" value="FLAGELLIN"/>
    <property type="match status" value="1"/>
</dbReference>
<dbReference type="InterPro" id="IPR001029">
    <property type="entry name" value="Flagellin_N"/>
</dbReference>
<dbReference type="InterPro" id="IPR001492">
    <property type="entry name" value="Flagellin"/>
</dbReference>
<protein>
    <recommendedName>
        <fullName evidence="2 4">Flagellin</fullName>
    </recommendedName>
</protein>
<comment type="caution">
    <text evidence="7">The sequence shown here is derived from an EMBL/GenBank/DDBJ whole genome shotgun (WGS) entry which is preliminary data.</text>
</comment>
<keyword evidence="4" id="KW-0964">Secreted</keyword>
<dbReference type="Gene3D" id="2.170.280.10">
    <property type="entry name" value="f41 fragment of flagellin, middle domain"/>
    <property type="match status" value="2"/>
</dbReference>
<dbReference type="PANTHER" id="PTHR42792:SF2">
    <property type="entry name" value="FLAGELLIN"/>
    <property type="match status" value="1"/>
</dbReference>
<dbReference type="Gene3D" id="6.10.280.190">
    <property type="match status" value="1"/>
</dbReference>
<feature type="domain" description="Flagellin C-terminal" evidence="6">
    <location>
        <begin position="598"/>
        <end position="682"/>
    </location>
</feature>
<feature type="domain" description="Flagellin N-terminal" evidence="5">
    <location>
        <begin position="3"/>
        <end position="138"/>
    </location>
</feature>
<comment type="function">
    <text evidence="4">Flagellin is the subunit protein which polymerizes to form the filaments of bacterial flagella.</text>
</comment>
<comment type="subcellular location">
    <subcellularLocation>
        <location evidence="4">Secreted</location>
    </subcellularLocation>
    <subcellularLocation>
        <location evidence="4">Bacterial flagellum</location>
    </subcellularLocation>
</comment>
<dbReference type="EMBL" id="LNQL01000001">
    <property type="protein sequence ID" value="KSU50114.1"/>
    <property type="molecule type" value="Genomic_DNA"/>
</dbReference>
<dbReference type="RefSeq" id="WP_058264650.1">
    <property type="nucleotide sequence ID" value="NZ_FMYN01000001.1"/>
</dbReference>
<dbReference type="GO" id="GO:0005198">
    <property type="term" value="F:structural molecule activity"/>
    <property type="evidence" value="ECO:0007669"/>
    <property type="project" value="UniProtKB-UniRule"/>
</dbReference>
<evidence type="ECO:0000256" key="3">
    <source>
        <dbReference type="ARBA" id="ARBA00023143"/>
    </source>
</evidence>
<accession>A0A0V8GIN4</accession>
<evidence type="ECO:0000313" key="8">
    <source>
        <dbReference type="Proteomes" id="UP000053797"/>
    </source>
</evidence>
<name>A0A0V8GIN4_9BACL</name>
<dbReference type="SUPFAM" id="SSF64518">
    <property type="entry name" value="Phase 1 flagellin"/>
    <property type="match status" value="2"/>
</dbReference>
<dbReference type="Proteomes" id="UP000053797">
    <property type="component" value="Unassembled WGS sequence"/>
</dbReference>
<dbReference type="Gene3D" id="6.10.10.10">
    <property type="entry name" value="Flagellar export chaperone, C-terminal domain"/>
    <property type="match status" value="1"/>
</dbReference>
<evidence type="ECO:0000259" key="5">
    <source>
        <dbReference type="Pfam" id="PF00669"/>
    </source>
</evidence>
<dbReference type="Pfam" id="PF00669">
    <property type="entry name" value="Flagellin_N"/>
    <property type="match status" value="1"/>
</dbReference>
<dbReference type="Pfam" id="PF00700">
    <property type="entry name" value="Flagellin_C"/>
    <property type="match status" value="1"/>
</dbReference>
<dbReference type="InterPro" id="IPR042187">
    <property type="entry name" value="Flagellin_C_sub2"/>
</dbReference>
<dbReference type="Gene3D" id="1.20.1330.10">
    <property type="entry name" value="f41 fragment of flagellin, N-terminal domain"/>
    <property type="match status" value="2"/>
</dbReference>
<evidence type="ECO:0000256" key="4">
    <source>
        <dbReference type="RuleBase" id="RU362073"/>
    </source>
</evidence>
<organism evidence="7 8">
    <name type="scientific">Exiguobacterium indicum</name>
    <dbReference type="NCBI Taxonomy" id="296995"/>
    <lineage>
        <taxon>Bacteria</taxon>
        <taxon>Bacillati</taxon>
        <taxon>Bacillota</taxon>
        <taxon>Bacilli</taxon>
        <taxon>Bacillales</taxon>
        <taxon>Bacillales Family XII. Incertae Sedis</taxon>
        <taxon>Exiguobacterium</taxon>
    </lineage>
</organism>
<evidence type="ECO:0000313" key="7">
    <source>
        <dbReference type="EMBL" id="KSU50114.1"/>
    </source>
</evidence>
<evidence type="ECO:0000259" key="6">
    <source>
        <dbReference type="Pfam" id="PF00700"/>
    </source>
</evidence>
<keyword evidence="3 4" id="KW-0975">Bacterial flagellum</keyword>
<dbReference type="GO" id="GO:0009288">
    <property type="term" value="C:bacterial-type flagellum"/>
    <property type="evidence" value="ECO:0007669"/>
    <property type="project" value="UniProtKB-SubCell"/>
</dbReference>